<dbReference type="Proteomes" id="UP000319578">
    <property type="component" value="Unassembled WGS sequence"/>
</dbReference>
<dbReference type="PRINTS" id="PR00114">
    <property type="entry name" value="STPHPHTASE"/>
</dbReference>
<protein>
    <submittedName>
        <fullName evidence="2">Serine/threonine protein phosphatase</fullName>
    </submittedName>
</protein>
<dbReference type="EMBL" id="BJON01000028">
    <property type="protein sequence ID" value="GED72321.1"/>
    <property type="molecule type" value="Genomic_DNA"/>
</dbReference>
<dbReference type="PANTHER" id="PTHR42850:SF4">
    <property type="entry name" value="ZINC-DEPENDENT ENDOPOLYPHOSPHATASE"/>
    <property type="match status" value="1"/>
</dbReference>
<dbReference type="SUPFAM" id="SSF56300">
    <property type="entry name" value="Metallo-dependent phosphatases"/>
    <property type="match status" value="1"/>
</dbReference>
<dbReference type="InterPro" id="IPR004843">
    <property type="entry name" value="Calcineurin-like_PHP"/>
</dbReference>
<reference evidence="2 3" key="1">
    <citation type="submission" date="2019-06" db="EMBL/GenBank/DDBJ databases">
        <title>Whole genome shotgun sequence of Brevibacillus reuszeri NBRC 15719.</title>
        <authorList>
            <person name="Hosoyama A."/>
            <person name="Uohara A."/>
            <person name="Ohji S."/>
            <person name="Ichikawa N."/>
        </authorList>
    </citation>
    <scope>NUCLEOTIDE SEQUENCE [LARGE SCALE GENOMIC DNA]</scope>
    <source>
        <strain evidence="2 3">NBRC 15719</strain>
    </source>
</reference>
<accession>A0ABQ0TWT0</accession>
<keyword evidence="3" id="KW-1185">Reference proteome</keyword>
<dbReference type="Gene3D" id="3.60.21.10">
    <property type="match status" value="1"/>
</dbReference>
<comment type="caution">
    <text evidence="2">The sequence shown here is derived from an EMBL/GenBank/DDBJ whole genome shotgun (WGS) entry which is preliminary data.</text>
</comment>
<sequence length="242" mass="27977">MKNNRILAISDIHGCYDQFIRILDKVNFNSTQDKLILLGDYVDRGRQSKQVLDKVIDLVNTYDAIALIGNHDKMFLDWLLTNDGMNEFNFFRNGGLQTVESYCGLDFFDSGIDTLKAKRFILNNFKYHVEFLKTLSYYHETDNHIFVHAGLNPEYENWKLTPYEEMIWIRDEFHNGKVQTDKTIVFGHTPCVSLHGSANVWFSEGKIGIDGGAAYGYQLNCLEVTNNEVKQYCIKTKEESNV</sequence>
<gene>
    <name evidence="2" type="ORF">BRE01_60230</name>
</gene>
<dbReference type="PANTHER" id="PTHR42850">
    <property type="entry name" value="METALLOPHOSPHOESTERASE"/>
    <property type="match status" value="1"/>
</dbReference>
<dbReference type="RefSeq" id="WP_049739198.1">
    <property type="nucleotide sequence ID" value="NZ_BJON01000028.1"/>
</dbReference>
<dbReference type="InterPro" id="IPR029052">
    <property type="entry name" value="Metallo-depent_PP-like"/>
</dbReference>
<dbReference type="Pfam" id="PF00149">
    <property type="entry name" value="Metallophos"/>
    <property type="match status" value="1"/>
</dbReference>
<organism evidence="2 3">
    <name type="scientific">Brevibacillus reuszeri</name>
    <dbReference type="NCBI Taxonomy" id="54915"/>
    <lineage>
        <taxon>Bacteria</taxon>
        <taxon>Bacillati</taxon>
        <taxon>Bacillota</taxon>
        <taxon>Bacilli</taxon>
        <taxon>Bacillales</taxon>
        <taxon>Paenibacillaceae</taxon>
        <taxon>Brevibacillus</taxon>
    </lineage>
</organism>
<dbReference type="InterPro" id="IPR006186">
    <property type="entry name" value="Ser/Thr-sp_prot-phosphatase"/>
</dbReference>
<proteinExistence type="predicted"/>
<name>A0ABQ0TWT0_9BACL</name>
<dbReference type="CDD" id="cd00144">
    <property type="entry name" value="MPP_PPP_family"/>
    <property type="match status" value="1"/>
</dbReference>
<evidence type="ECO:0000313" key="3">
    <source>
        <dbReference type="Proteomes" id="UP000319578"/>
    </source>
</evidence>
<dbReference type="InterPro" id="IPR050126">
    <property type="entry name" value="Ap4A_hydrolase"/>
</dbReference>
<evidence type="ECO:0000313" key="2">
    <source>
        <dbReference type="EMBL" id="GED72321.1"/>
    </source>
</evidence>
<feature type="domain" description="Calcineurin-like phosphoesterase" evidence="1">
    <location>
        <begin position="5"/>
        <end position="192"/>
    </location>
</feature>
<evidence type="ECO:0000259" key="1">
    <source>
        <dbReference type="Pfam" id="PF00149"/>
    </source>
</evidence>